<dbReference type="OrthoDB" id="1267464at2"/>
<evidence type="ECO:0000313" key="2">
    <source>
        <dbReference type="Proteomes" id="UP000184782"/>
    </source>
</evidence>
<dbReference type="EMBL" id="FSRQ01000001">
    <property type="protein sequence ID" value="SIN86655.1"/>
    <property type="molecule type" value="Genomic_DNA"/>
</dbReference>
<sequence>MQNFNVKPFTKNEFIDELRKKFPQYKIQTSLGALQVRKSGFTLTGNVKIDTNPDTGKITTTTQLDSMPFLIIMLPIGLYVWSKKQKIKDFENEVIEGIKAMMN</sequence>
<keyword evidence="2" id="KW-1185">Reference proteome</keyword>
<dbReference type="AlphaFoldDB" id="A0A1N6EUD9"/>
<protein>
    <submittedName>
        <fullName evidence="1">Uncharacterized protein</fullName>
    </submittedName>
</protein>
<dbReference type="RefSeq" id="WP_074228816.1">
    <property type="nucleotide sequence ID" value="NZ_FSRQ01000001.1"/>
</dbReference>
<proteinExistence type="predicted"/>
<dbReference type="Proteomes" id="UP000184782">
    <property type="component" value="Unassembled WGS sequence"/>
</dbReference>
<evidence type="ECO:0000313" key="1">
    <source>
        <dbReference type="EMBL" id="SIN86655.1"/>
    </source>
</evidence>
<organism evidence="1 2">
    <name type="scientific">Chryseobacterium scophthalmum</name>
    <dbReference type="NCBI Taxonomy" id="59733"/>
    <lineage>
        <taxon>Bacteria</taxon>
        <taxon>Pseudomonadati</taxon>
        <taxon>Bacteroidota</taxon>
        <taxon>Flavobacteriia</taxon>
        <taxon>Flavobacteriales</taxon>
        <taxon>Weeksellaceae</taxon>
        <taxon>Chryseobacterium group</taxon>
        <taxon>Chryseobacterium</taxon>
    </lineage>
</organism>
<accession>A0A1N6EUD9</accession>
<reference evidence="2" key="1">
    <citation type="submission" date="2016-12" db="EMBL/GenBank/DDBJ databases">
        <authorList>
            <person name="Varghese N."/>
            <person name="Submissions S."/>
        </authorList>
    </citation>
    <scope>NUCLEOTIDE SEQUENCE [LARGE SCALE GENOMIC DNA]</scope>
    <source>
        <strain evidence="2">DSM 16779</strain>
    </source>
</reference>
<gene>
    <name evidence="1" type="ORF">SAMN05421769_0710</name>
</gene>
<name>A0A1N6EUD9_9FLAO</name>